<dbReference type="PANTHER" id="PTHR32332">
    <property type="entry name" value="2-NITROPROPANE DIOXYGENASE"/>
    <property type="match status" value="1"/>
</dbReference>
<proteinExistence type="predicted"/>
<dbReference type="AlphaFoldDB" id="A0A7S0Q0J6"/>
<organism evidence="1">
    <name type="scientific">Coccolithus braarudii</name>
    <dbReference type="NCBI Taxonomy" id="221442"/>
    <lineage>
        <taxon>Eukaryota</taxon>
        <taxon>Haptista</taxon>
        <taxon>Haptophyta</taxon>
        <taxon>Prymnesiophyceae</taxon>
        <taxon>Coccolithales</taxon>
        <taxon>Coccolithaceae</taxon>
        <taxon>Coccolithus</taxon>
    </lineage>
</organism>
<sequence>VDLCKGKIAPLTGKQVNVVAAGGIYDGRGLAMALSFGAEAAWVGTRFVATTEAGAPKRHKNGVVTCGYDDTIRTLIYTGRPMRVKKTPYIMNWEENRADEIKALTAKGIRPVEDDMKRAFKENRQISIKERMEAMPMLMGQVAASIDSVVPAAEVIDEMMTTCIATLRRLNGQINILRSKL</sequence>
<evidence type="ECO:0008006" key="2">
    <source>
        <dbReference type="Google" id="ProtNLM"/>
    </source>
</evidence>
<name>A0A7S0Q0J6_9EUKA</name>
<dbReference type="SUPFAM" id="SSF51412">
    <property type="entry name" value="Inosine monophosphate dehydrogenase (IMPDH)"/>
    <property type="match status" value="1"/>
</dbReference>
<evidence type="ECO:0000313" key="1">
    <source>
        <dbReference type="EMBL" id="CAD8609430.1"/>
    </source>
</evidence>
<dbReference type="Gene3D" id="3.20.20.70">
    <property type="entry name" value="Aldolase class I"/>
    <property type="match status" value="1"/>
</dbReference>
<dbReference type="PANTHER" id="PTHR32332:SF31">
    <property type="entry name" value="2-NITROPROPANE DIOXYGENASE FAMILY, PUTATIVE (AFU_ORTHOLOGUE AFUA_2G09850)-RELATED"/>
    <property type="match status" value="1"/>
</dbReference>
<reference evidence="1" key="1">
    <citation type="submission" date="2021-01" db="EMBL/GenBank/DDBJ databases">
        <authorList>
            <person name="Corre E."/>
            <person name="Pelletier E."/>
            <person name="Niang G."/>
            <person name="Scheremetjew M."/>
            <person name="Finn R."/>
            <person name="Kale V."/>
            <person name="Holt S."/>
            <person name="Cochrane G."/>
            <person name="Meng A."/>
            <person name="Brown T."/>
            <person name="Cohen L."/>
        </authorList>
    </citation>
    <scope>NUCLEOTIDE SEQUENCE</scope>
    <source>
        <strain evidence="1">PLY182g</strain>
    </source>
</reference>
<dbReference type="Pfam" id="PF03060">
    <property type="entry name" value="NMO"/>
    <property type="match status" value="1"/>
</dbReference>
<dbReference type="EMBL" id="HBEY01027068">
    <property type="protein sequence ID" value="CAD8609430.1"/>
    <property type="molecule type" value="Transcribed_RNA"/>
</dbReference>
<dbReference type="InterPro" id="IPR013785">
    <property type="entry name" value="Aldolase_TIM"/>
</dbReference>
<protein>
    <recommendedName>
        <fullName evidence="2">Nitronate monooxygenase domain-containing protein</fullName>
    </recommendedName>
</protein>
<accession>A0A7S0Q0J6</accession>
<gene>
    <name evidence="1" type="ORF">CPEL01642_LOCUS12808</name>
</gene>
<feature type="non-terminal residue" evidence="1">
    <location>
        <position position="1"/>
    </location>
</feature>